<dbReference type="GO" id="GO:0008168">
    <property type="term" value="F:methyltransferase activity"/>
    <property type="evidence" value="ECO:0007669"/>
    <property type="project" value="UniProtKB-KW"/>
</dbReference>
<gene>
    <name evidence="1" type="ORF">CWM98_24900</name>
</gene>
<evidence type="ECO:0000313" key="2">
    <source>
        <dbReference type="Proteomes" id="UP000234473"/>
    </source>
</evidence>
<feature type="non-terminal residue" evidence="1">
    <location>
        <position position="61"/>
    </location>
</feature>
<protein>
    <submittedName>
        <fullName evidence="1">5-methyltetrahydropteroyltriglutamate--homocysteine S-methyltransferase</fullName>
    </submittedName>
</protein>
<dbReference type="PANTHER" id="PTHR43844:SF1">
    <property type="entry name" value="METHIONINE SYNTHASE"/>
    <property type="match status" value="1"/>
</dbReference>
<evidence type="ECO:0000313" key="1">
    <source>
        <dbReference type="EMBL" id="PLP41220.1"/>
    </source>
</evidence>
<keyword evidence="1" id="KW-0489">Methyltransferase</keyword>
<dbReference type="EMBL" id="PICB01001624">
    <property type="protein sequence ID" value="PLP41220.1"/>
    <property type="molecule type" value="Genomic_DNA"/>
</dbReference>
<dbReference type="PANTHER" id="PTHR43844">
    <property type="entry name" value="METHIONINE SYNTHASE"/>
    <property type="match status" value="1"/>
</dbReference>
<dbReference type="InterPro" id="IPR038071">
    <property type="entry name" value="UROD/MetE-like_sf"/>
</dbReference>
<sequence length="61" mass="6912">MQRQQAPFRADIVGSFLRPDSIKKARQQLAEGIIDAGQLREIENNAIRHLVQQQCDCGLHV</sequence>
<reference evidence="1 2" key="1">
    <citation type="submission" date="2017-11" db="EMBL/GenBank/DDBJ databases">
        <authorList>
            <person name="Han C.G."/>
        </authorList>
    </citation>
    <scope>NUCLEOTIDE SEQUENCE [LARGE SCALE GENOMIC DNA]</scope>
    <source>
        <strain evidence="1 2">A5</strain>
    </source>
</reference>
<comment type="caution">
    <text evidence="1">The sequence shown here is derived from an EMBL/GenBank/DDBJ whole genome shotgun (WGS) entry which is preliminary data.</text>
</comment>
<dbReference type="Gene3D" id="3.20.20.210">
    <property type="match status" value="1"/>
</dbReference>
<dbReference type="GO" id="GO:0032259">
    <property type="term" value="P:methylation"/>
    <property type="evidence" value="ECO:0007669"/>
    <property type="project" value="UniProtKB-KW"/>
</dbReference>
<organism evidence="1 2">
    <name type="scientific">Klebsiella variicola</name>
    <dbReference type="NCBI Taxonomy" id="244366"/>
    <lineage>
        <taxon>Bacteria</taxon>
        <taxon>Pseudomonadati</taxon>
        <taxon>Pseudomonadota</taxon>
        <taxon>Gammaproteobacteria</taxon>
        <taxon>Enterobacterales</taxon>
        <taxon>Enterobacteriaceae</taxon>
        <taxon>Klebsiella/Raoultella group</taxon>
        <taxon>Klebsiella</taxon>
        <taxon>Klebsiella pneumoniae complex</taxon>
    </lineage>
</organism>
<reference evidence="1 2" key="2">
    <citation type="submission" date="2018-01" db="EMBL/GenBank/DDBJ databases">
        <title>Genomic study of Klebsiella pneumoniae.</title>
        <authorList>
            <person name="Yang Y."/>
            <person name="Bicalho R."/>
        </authorList>
    </citation>
    <scope>NUCLEOTIDE SEQUENCE [LARGE SCALE GENOMIC DNA]</scope>
    <source>
        <strain evidence="1 2">A5</strain>
    </source>
</reference>
<proteinExistence type="predicted"/>
<name>A0A2N5AA05_KLEVA</name>
<accession>A0A2N5AA05</accession>
<dbReference type="Proteomes" id="UP000234473">
    <property type="component" value="Unassembled WGS sequence"/>
</dbReference>
<dbReference type="AlphaFoldDB" id="A0A2N5AA05"/>
<keyword evidence="1" id="KW-0808">Transferase</keyword>
<dbReference type="SUPFAM" id="SSF51726">
    <property type="entry name" value="UROD/MetE-like"/>
    <property type="match status" value="1"/>
</dbReference>